<sequence>MLQIRRRFAALASDLASTSDRSRYRPVIGLEVHVQLNTRTKLFSRTLNEEAPPNRLVGPFDMATPGWLPAINKKCVMHALKLGMLLNCDIPKASRFDRKHYFYADMPAGYQITQTDEPIAKNGKFGFYVFDDTMTPYWKMAEIVQLQLEQDSGKTIHMDGKSMIDYNRAGCALVEVVTSPCFSTALEAICFVQHLRLILKHYGICEGELHKGNIRVDANVSLSFDRNEGVRTEIKNMNSIRCIHTAINYEISRQFEVLSMGGRVLNETRGTDSEGRTVQMRDKEEETDYRYMKEPNLPMLVINNEWREVCADEIQKMPKPEFEIFRDDVGFDARTAVHLARCLDAMRNGQKVEAADILYWMKELKTIMQRSKLNYPPPGRFFASQFVSLIRFYNSEKLTRLRMLDLLRTYSCTDENRDVTQLIESGDYWKIGDKSEIERIVDGFLRKNEKLLAKCRNGHAKSFNKLRNEIIDKTDKKIEVGDIENAMKMIIKS</sequence>
<dbReference type="SUPFAM" id="SSF55931">
    <property type="entry name" value="Glutamine synthetase/guanido kinase"/>
    <property type="match status" value="1"/>
</dbReference>
<comment type="function">
    <text evidence="5">Allows the formation of correctly charged Gln-tRNA(Gln) through the transamidation of misacylated Glu-tRNA(Gln) in the mitochondria. The reaction takes place in the presence of glutamine and ATP through an activated gamma-phospho-Glu-tRNA(Gln).</text>
</comment>
<dbReference type="InterPro" id="IPR017958">
    <property type="entry name" value="Gln-tRNA_amidoTrfase_suB_CS"/>
</dbReference>
<dbReference type="GO" id="GO:0050567">
    <property type="term" value="F:glutaminyl-tRNA synthase (glutamine-hydrolyzing) activity"/>
    <property type="evidence" value="ECO:0007669"/>
    <property type="project" value="UniProtKB-UniRule"/>
</dbReference>
<organism evidence="8 9">
    <name type="scientific">Caenorhabditis bovis</name>
    <dbReference type="NCBI Taxonomy" id="2654633"/>
    <lineage>
        <taxon>Eukaryota</taxon>
        <taxon>Metazoa</taxon>
        <taxon>Ecdysozoa</taxon>
        <taxon>Nematoda</taxon>
        <taxon>Chromadorea</taxon>
        <taxon>Rhabditida</taxon>
        <taxon>Rhabditina</taxon>
        <taxon>Rhabditomorpha</taxon>
        <taxon>Rhabditoidea</taxon>
        <taxon>Rhabditidae</taxon>
        <taxon>Peloderinae</taxon>
        <taxon>Caenorhabditis</taxon>
    </lineage>
</organism>
<dbReference type="InterPro" id="IPR006075">
    <property type="entry name" value="Asn/Gln-tRNA_Trfase_suB/E_cat"/>
</dbReference>
<dbReference type="EC" id="6.3.5.-" evidence="5"/>
<dbReference type="PANTHER" id="PTHR11659:SF0">
    <property type="entry name" value="GLUTAMYL-TRNA(GLN) AMIDOTRANSFERASE SUBUNIT B, MITOCHONDRIAL"/>
    <property type="match status" value="1"/>
</dbReference>
<evidence type="ECO:0000259" key="6">
    <source>
        <dbReference type="Pfam" id="PF02637"/>
    </source>
</evidence>
<dbReference type="NCBIfam" id="NF004012">
    <property type="entry name" value="PRK05477.1-2"/>
    <property type="match status" value="1"/>
</dbReference>
<keyword evidence="1 5" id="KW-0436">Ligase</keyword>
<dbReference type="Proteomes" id="UP000494206">
    <property type="component" value="Unassembled WGS sequence"/>
</dbReference>
<dbReference type="GO" id="GO:0032543">
    <property type="term" value="P:mitochondrial translation"/>
    <property type="evidence" value="ECO:0007669"/>
    <property type="project" value="UniProtKB-UniRule"/>
</dbReference>
<accession>A0A8S1EVH8</accession>
<keyword evidence="4 5" id="KW-0648">Protein biosynthesis</keyword>
<dbReference type="EMBL" id="CADEPM010000003">
    <property type="protein sequence ID" value="CAB3402029.1"/>
    <property type="molecule type" value="Genomic_DNA"/>
</dbReference>
<keyword evidence="2 5" id="KW-0547">Nucleotide-binding</keyword>
<comment type="similarity">
    <text evidence="5">Belongs to the GatB/GatE family. GatB subfamily.</text>
</comment>
<evidence type="ECO:0000256" key="5">
    <source>
        <dbReference type="HAMAP-Rule" id="MF_03147"/>
    </source>
</evidence>
<evidence type="ECO:0000256" key="4">
    <source>
        <dbReference type="ARBA" id="ARBA00022917"/>
    </source>
</evidence>
<evidence type="ECO:0000313" key="8">
    <source>
        <dbReference type="EMBL" id="CAB3402029.1"/>
    </source>
</evidence>
<dbReference type="GO" id="GO:0005524">
    <property type="term" value="F:ATP binding"/>
    <property type="evidence" value="ECO:0007669"/>
    <property type="project" value="UniProtKB-KW"/>
</dbReference>
<dbReference type="InterPro" id="IPR017959">
    <property type="entry name" value="Asn/Gln-tRNA_amidoTrfase_suB/E"/>
</dbReference>
<evidence type="ECO:0000259" key="7">
    <source>
        <dbReference type="Pfam" id="PF02934"/>
    </source>
</evidence>
<dbReference type="Pfam" id="PF02637">
    <property type="entry name" value="GatB_Yqey"/>
    <property type="match status" value="1"/>
</dbReference>
<name>A0A8S1EVH8_9PELO</name>
<gene>
    <name evidence="8" type="ORF">CBOVIS_LOCUS4703</name>
</gene>
<feature type="domain" description="Asn/Gln amidotransferase" evidence="6">
    <location>
        <begin position="361"/>
        <end position="480"/>
    </location>
</feature>
<dbReference type="PANTHER" id="PTHR11659">
    <property type="entry name" value="GLUTAMYL-TRNA GLN AMIDOTRANSFERASE SUBUNIT B MITOCHONDRIAL AND PROKARYOTIC PET112-RELATED"/>
    <property type="match status" value="1"/>
</dbReference>
<feature type="domain" description="Aspartyl/Glutamyl-tRNA(Gln) amidotransferase subunit B/E catalytic" evidence="7">
    <location>
        <begin position="27"/>
        <end position="307"/>
    </location>
</feature>
<keyword evidence="9" id="KW-1185">Reference proteome</keyword>
<comment type="caution">
    <text evidence="8">The sequence shown here is derived from an EMBL/GenBank/DDBJ whole genome shotgun (WGS) entry which is preliminary data.</text>
</comment>
<dbReference type="GO" id="GO:0030956">
    <property type="term" value="C:glutamyl-tRNA(Gln) amidotransferase complex"/>
    <property type="evidence" value="ECO:0007669"/>
    <property type="project" value="UniProtKB-UniRule"/>
</dbReference>
<dbReference type="AlphaFoldDB" id="A0A8S1EVH8"/>
<dbReference type="InterPro" id="IPR004413">
    <property type="entry name" value="GatB"/>
</dbReference>
<dbReference type="GO" id="GO:0070681">
    <property type="term" value="P:glutaminyl-tRNAGln biosynthesis via transamidation"/>
    <property type="evidence" value="ECO:0007669"/>
    <property type="project" value="UniProtKB-UniRule"/>
</dbReference>
<comment type="subcellular location">
    <subcellularLocation>
        <location evidence="5">Mitochondrion</location>
    </subcellularLocation>
</comment>
<evidence type="ECO:0000256" key="1">
    <source>
        <dbReference type="ARBA" id="ARBA00022598"/>
    </source>
</evidence>
<dbReference type="OrthoDB" id="1722066at2759"/>
<dbReference type="HAMAP" id="MF_00121">
    <property type="entry name" value="GatB"/>
    <property type="match status" value="1"/>
</dbReference>
<dbReference type="PROSITE" id="PS01234">
    <property type="entry name" value="GATB"/>
    <property type="match status" value="1"/>
</dbReference>
<comment type="catalytic activity">
    <reaction evidence="5">
        <text>L-glutamyl-tRNA(Gln) + L-glutamine + ATP + H2O = L-glutaminyl-tRNA(Gln) + L-glutamate + ADP + phosphate + H(+)</text>
        <dbReference type="Rhea" id="RHEA:17521"/>
        <dbReference type="Rhea" id="RHEA-COMP:9681"/>
        <dbReference type="Rhea" id="RHEA-COMP:9684"/>
        <dbReference type="ChEBI" id="CHEBI:15377"/>
        <dbReference type="ChEBI" id="CHEBI:15378"/>
        <dbReference type="ChEBI" id="CHEBI:29985"/>
        <dbReference type="ChEBI" id="CHEBI:30616"/>
        <dbReference type="ChEBI" id="CHEBI:43474"/>
        <dbReference type="ChEBI" id="CHEBI:58359"/>
        <dbReference type="ChEBI" id="CHEBI:78520"/>
        <dbReference type="ChEBI" id="CHEBI:78521"/>
        <dbReference type="ChEBI" id="CHEBI:456216"/>
    </reaction>
</comment>
<dbReference type="Pfam" id="PF02934">
    <property type="entry name" value="GatB_N"/>
    <property type="match status" value="1"/>
</dbReference>
<keyword evidence="3 5" id="KW-0067">ATP-binding</keyword>
<dbReference type="InterPro" id="IPR014746">
    <property type="entry name" value="Gln_synth/guanido_kin_cat_dom"/>
</dbReference>
<evidence type="ECO:0000313" key="9">
    <source>
        <dbReference type="Proteomes" id="UP000494206"/>
    </source>
</evidence>
<protein>
    <recommendedName>
        <fullName evidence="5">Glutamyl-tRNA(Gln) amidotransferase subunit B, mitochondrial</fullName>
        <shortName evidence="5">Glu-AdT subunit B</shortName>
        <ecNumber evidence="5">6.3.5.-</ecNumber>
    </recommendedName>
</protein>
<evidence type="ECO:0000256" key="2">
    <source>
        <dbReference type="ARBA" id="ARBA00022741"/>
    </source>
</evidence>
<evidence type="ECO:0000256" key="3">
    <source>
        <dbReference type="ARBA" id="ARBA00022840"/>
    </source>
</evidence>
<comment type="subunit">
    <text evidence="5">Subunit of the heterotrimeric GatCAB amidotransferase (AdT) complex, composed of A, B and C subunits.</text>
</comment>
<dbReference type="InterPro" id="IPR018027">
    <property type="entry name" value="Asn/Gln_amidotransferase"/>
</dbReference>
<reference evidence="8 9" key="1">
    <citation type="submission" date="2020-04" db="EMBL/GenBank/DDBJ databases">
        <authorList>
            <person name="Laetsch R D."/>
            <person name="Stevens L."/>
            <person name="Kumar S."/>
            <person name="Blaxter L. M."/>
        </authorList>
    </citation>
    <scope>NUCLEOTIDE SEQUENCE [LARGE SCALE GENOMIC DNA]</scope>
</reference>
<dbReference type="NCBIfam" id="TIGR00133">
    <property type="entry name" value="gatB"/>
    <property type="match status" value="1"/>
</dbReference>
<proteinExistence type="inferred from homology"/>
<keyword evidence="5" id="KW-0496">Mitochondrion</keyword>
<dbReference type="GO" id="GO:0005739">
    <property type="term" value="C:mitochondrion"/>
    <property type="evidence" value="ECO:0007669"/>
    <property type="project" value="UniProtKB-SubCell"/>
</dbReference>